<keyword evidence="2" id="KW-1185">Reference proteome</keyword>
<comment type="caution">
    <text evidence="1">The sequence shown here is derived from an EMBL/GenBank/DDBJ whole genome shotgun (WGS) entry which is preliminary data.</text>
</comment>
<sequence length="278" mass="30884">MPEAVIFTVDFFNALYLVSCMQSASSVMTVLVIKAVDFTQTAIQPHGLHRRTSRILRRLHQVAGLTNNSDGVLHLIVLLCSSTVKFDQQARSSIQIRSCLYHSLSSLARSLLDHLAGRPKGNRPPSISDIPRLQLSPCRTTLPAKSLDWKIVCRVTAVIHPVAVATIEPGRQKRDEEIRAAILAVPAHNRPTLDTEILHESLEMLFTTECIFLTEYFESIIPLIYASFVLMMVHRPSAKYHTELAGVTTENVSSTVTSVLVYALLELESFVVLAGLLR</sequence>
<proteinExistence type="predicted"/>
<reference evidence="1" key="1">
    <citation type="submission" date="2021-02" db="EMBL/GenBank/DDBJ databases">
        <authorList>
            <person name="Palmer J.M."/>
        </authorList>
    </citation>
    <scope>NUCLEOTIDE SEQUENCE</scope>
    <source>
        <strain evidence="1">SCRP734</strain>
    </source>
</reference>
<accession>A0A8T1W3M5</accession>
<protein>
    <submittedName>
        <fullName evidence="1">Uncharacterized protein</fullName>
    </submittedName>
</protein>
<name>A0A8T1W3M5_9STRA</name>
<gene>
    <name evidence="1" type="ORF">PHYPSEUDO_012885</name>
</gene>
<evidence type="ECO:0000313" key="2">
    <source>
        <dbReference type="Proteomes" id="UP000694044"/>
    </source>
</evidence>
<dbReference type="Proteomes" id="UP000694044">
    <property type="component" value="Unassembled WGS sequence"/>
</dbReference>
<dbReference type="EMBL" id="JAGDFM010000064">
    <property type="protein sequence ID" value="KAG7388227.1"/>
    <property type="molecule type" value="Genomic_DNA"/>
</dbReference>
<organism evidence="1 2">
    <name type="scientific">Phytophthora pseudosyringae</name>
    <dbReference type="NCBI Taxonomy" id="221518"/>
    <lineage>
        <taxon>Eukaryota</taxon>
        <taxon>Sar</taxon>
        <taxon>Stramenopiles</taxon>
        <taxon>Oomycota</taxon>
        <taxon>Peronosporomycetes</taxon>
        <taxon>Peronosporales</taxon>
        <taxon>Peronosporaceae</taxon>
        <taxon>Phytophthora</taxon>
    </lineage>
</organism>
<evidence type="ECO:0000313" key="1">
    <source>
        <dbReference type="EMBL" id="KAG7388227.1"/>
    </source>
</evidence>
<dbReference type="AlphaFoldDB" id="A0A8T1W3M5"/>
<dbReference type="OrthoDB" id="97427at2759"/>